<feature type="transmembrane region" description="Helical" evidence="9">
    <location>
        <begin position="58"/>
        <end position="77"/>
    </location>
</feature>
<feature type="transmembrane region" description="Helical" evidence="9">
    <location>
        <begin position="18"/>
        <end position="38"/>
    </location>
</feature>
<evidence type="ECO:0000313" key="12">
    <source>
        <dbReference type="EMBL" id="MBJ3777091.1"/>
    </source>
</evidence>
<evidence type="ECO:0000313" key="13">
    <source>
        <dbReference type="Proteomes" id="UP000609531"/>
    </source>
</evidence>
<feature type="transmembrane region" description="Helical" evidence="9">
    <location>
        <begin position="145"/>
        <end position="165"/>
    </location>
</feature>
<evidence type="ECO:0000256" key="10">
    <source>
        <dbReference type="SAM" id="MobiDB-lite"/>
    </source>
</evidence>
<feature type="region of interest" description="Disordered" evidence="10">
    <location>
        <begin position="180"/>
        <end position="200"/>
    </location>
</feature>
<keyword evidence="2 9" id="KW-0813">Transport</keyword>
<evidence type="ECO:0000256" key="3">
    <source>
        <dbReference type="ARBA" id="ARBA00022475"/>
    </source>
</evidence>
<organism evidence="12 13">
    <name type="scientific">Acuticoccus mangrovi</name>
    <dbReference type="NCBI Taxonomy" id="2796142"/>
    <lineage>
        <taxon>Bacteria</taxon>
        <taxon>Pseudomonadati</taxon>
        <taxon>Pseudomonadota</taxon>
        <taxon>Alphaproteobacteria</taxon>
        <taxon>Hyphomicrobiales</taxon>
        <taxon>Amorphaceae</taxon>
        <taxon>Acuticoccus</taxon>
    </lineage>
</organism>
<feature type="domain" description="Tripartite ATP-independent periplasmic transporters DctQ component" evidence="11">
    <location>
        <begin position="35"/>
        <end position="166"/>
    </location>
</feature>
<dbReference type="InterPro" id="IPR007387">
    <property type="entry name" value="TRAP_DctQ"/>
</dbReference>
<gene>
    <name evidence="12" type="ORF">JCR33_15390</name>
</gene>
<evidence type="ECO:0000259" key="11">
    <source>
        <dbReference type="Pfam" id="PF04290"/>
    </source>
</evidence>
<evidence type="ECO:0000256" key="2">
    <source>
        <dbReference type="ARBA" id="ARBA00022448"/>
    </source>
</evidence>
<dbReference type="InterPro" id="IPR055348">
    <property type="entry name" value="DctQ"/>
</dbReference>
<sequence length="200" mass="21444">MPDSRGGAIDRADLACRALAHAMVLASGWAVLVMGLMVAADVAMRASIGRNLGNVDEIASYLFAIGISWSLASAFHARAHIRIDILYARLPIVPRALLDLSAMVSLLAVAAFLTYSSWLVLSTSWARNSHSASTLQMPLVVPQGLWLFGILVFGVCLLVALLQAVRDLLARSPRAITQRHGVTRPEDEASEAVAQSTEAR</sequence>
<evidence type="ECO:0000256" key="1">
    <source>
        <dbReference type="ARBA" id="ARBA00004429"/>
    </source>
</evidence>
<dbReference type="AlphaFoldDB" id="A0A934ILC8"/>
<protein>
    <recommendedName>
        <fullName evidence="9">TRAP transporter small permease protein</fullName>
    </recommendedName>
</protein>
<name>A0A934ILC8_9HYPH</name>
<evidence type="ECO:0000256" key="4">
    <source>
        <dbReference type="ARBA" id="ARBA00022519"/>
    </source>
</evidence>
<evidence type="ECO:0000256" key="8">
    <source>
        <dbReference type="ARBA" id="ARBA00038436"/>
    </source>
</evidence>
<evidence type="ECO:0000256" key="5">
    <source>
        <dbReference type="ARBA" id="ARBA00022692"/>
    </source>
</evidence>
<feature type="transmembrane region" description="Helical" evidence="9">
    <location>
        <begin position="97"/>
        <end position="121"/>
    </location>
</feature>
<proteinExistence type="inferred from homology"/>
<dbReference type="EMBL" id="JAEKJA010000012">
    <property type="protein sequence ID" value="MBJ3777091.1"/>
    <property type="molecule type" value="Genomic_DNA"/>
</dbReference>
<keyword evidence="3" id="KW-1003">Cell membrane</keyword>
<dbReference type="Proteomes" id="UP000609531">
    <property type="component" value="Unassembled WGS sequence"/>
</dbReference>
<keyword evidence="5 9" id="KW-0812">Transmembrane</keyword>
<dbReference type="GO" id="GO:0005886">
    <property type="term" value="C:plasma membrane"/>
    <property type="evidence" value="ECO:0007669"/>
    <property type="project" value="UniProtKB-SubCell"/>
</dbReference>
<comment type="similarity">
    <text evidence="8 9">Belongs to the TRAP transporter small permease family.</text>
</comment>
<dbReference type="RefSeq" id="WP_198882988.1">
    <property type="nucleotide sequence ID" value="NZ_JAEKJA010000012.1"/>
</dbReference>
<keyword evidence="7 9" id="KW-0472">Membrane</keyword>
<dbReference type="PANTHER" id="PTHR35011">
    <property type="entry name" value="2,3-DIKETO-L-GULONATE TRAP TRANSPORTER SMALL PERMEASE PROTEIN YIAM"/>
    <property type="match status" value="1"/>
</dbReference>
<comment type="function">
    <text evidence="9">Part of the tripartite ATP-independent periplasmic (TRAP) transport system.</text>
</comment>
<accession>A0A934ILC8</accession>
<comment type="caution">
    <text evidence="12">The sequence shown here is derived from an EMBL/GenBank/DDBJ whole genome shotgun (WGS) entry which is preliminary data.</text>
</comment>
<evidence type="ECO:0000256" key="9">
    <source>
        <dbReference type="RuleBase" id="RU369079"/>
    </source>
</evidence>
<dbReference type="Pfam" id="PF04290">
    <property type="entry name" value="DctQ"/>
    <property type="match status" value="1"/>
</dbReference>
<dbReference type="GO" id="GO:0022857">
    <property type="term" value="F:transmembrane transporter activity"/>
    <property type="evidence" value="ECO:0007669"/>
    <property type="project" value="UniProtKB-UniRule"/>
</dbReference>
<keyword evidence="6 9" id="KW-1133">Transmembrane helix</keyword>
<comment type="subunit">
    <text evidence="9">The complex comprises the extracytoplasmic solute receptor protein and the two transmembrane proteins.</text>
</comment>
<comment type="subcellular location">
    <subcellularLocation>
        <location evidence="1 9">Cell inner membrane</location>
        <topology evidence="1 9">Multi-pass membrane protein</topology>
    </subcellularLocation>
</comment>
<evidence type="ECO:0000256" key="7">
    <source>
        <dbReference type="ARBA" id="ARBA00023136"/>
    </source>
</evidence>
<keyword evidence="4 9" id="KW-0997">Cell inner membrane</keyword>
<reference evidence="12" key="1">
    <citation type="submission" date="2020-12" db="EMBL/GenBank/DDBJ databases">
        <title>Bacterial taxonomy.</title>
        <authorList>
            <person name="Pan X."/>
        </authorList>
    </citation>
    <scope>NUCLEOTIDE SEQUENCE</scope>
    <source>
        <strain evidence="12">B2012</strain>
    </source>
</reference>
<keyword evidence="13" id="KW-1185">Reference proteome</keyword>
<evidence type="ECO:0000256" key="6">
    <source>
        <dbReference type="ARBA" id="ARBA00022989"/>
    </source>
</evidence>